<evidence type="ECO:0000256" key="3">
    <source>
        <dbReference type="ARBA" id="ARBA00005784"/>
    </source>
</evidence>
<evidence type="ECO:0000256" key="6">
    <source>
        <dbReference type="SAM" id="Phobius"/>
    </source>
</evidence>
<dbReference type="PANTHER" id="PTHR21562:SF83">
    <property type="entry name" value="PECTIN ACETYLESTERASE 4"/>
    <property type="match status" value="1"/>
</dbReference>
<keyword evidence="6" id="KW-1133">Transmembrane helix</keyword>
<keyword evidence="5" id="KW-0378">Hydrolase</keyword>
<evidence type="ECO:0000256" key="1">
    <source>
        <dbReference type="ARBA" id="ARBA00003534"/>
    </source>
</evidence>
<gene>
    <name evidence="7" type="primary">Notum_12</name>
    <name evidence="7" type="ORF">g.118283</name>
</gene>
<dbReference type="PANTHER" id="PTHR21562">
    <property type="entry name" value="NOTUM-RELATED"/>
    <property type="match status" value="1"/>
</dbReference>
<name>A0A1D1Z967_9ARAE</name>
<protein>
    <recommendedName>
        <fullName evidence="5">Pectin acetylesterase</fullName>
        <ecNumber evidence="5">3.1.1.-</ecNumber>
    </recommendedName>
</protein>
<keyword evidence="4 5" id="KW-0134">Cell wall</keyword>
<dbReference type="EC" id="3.1.1.-" evidence="5"/>
<keyword evidence="6" id="KW-0472">Membrane</keyword>
<keyword evidence="6" id="KW-0812">Transmembrane</keyword>
<comment type="subcellular location">
    <subcellularLocation>
        <location evidence="2 5">Secreted</location>
        <location evidence="2 5">Cell wall</location>
    </subcellularLocation>
</comment>
<feature type="transmembrane region" description="Helical" evidence="6">
    <location>
        <begin position="32"/>
        <end position="51"/>
    </location>
</feature>
<sequence>MPHSSLDHRAAASGPMLHRLHLRWRKRGGRELVLGTCGLGLLLLAVVLTVGSRVGRSIHGGAGTGVGSPGDGLVPLTLVRNARDRGAVCLDGSPPAYHIDRGFGTGMNNWVIHLQGGGWCSSVASCSLRKTTMFGSSDYMERQVAFNGILSRNQSQNPDFYNWNRVVLRYCDGASFSGNVETEIQDGTKLFFRGQRIWEVIMDELMTCGLASAKQALLTGCSAGGLATFIHCDDFRARLSKERIFQGRGLCGLSIMMWLTFRCDLLHCIPSSSSSPCLFINKRRVYVCLNVLTTYICSKSGQYHFFEETVRC</sequence>
<dbReference type="AlphaFoldDB" id="A0A1D1Z967"/>
<evidence type="ECO:0000256" key="4">
    <source>
        <dbReference type="ARBA" id="ARBA00022512"/>
    </source>
</evidence>
<comment type="similarity">
    <text evidence="3 5">Belongs to the pectinacetylesterase family.</text>
</comment>
<dbReference type="Pfam" id="PF03283">
    <property type="entry name" value="PAE"/>
    <property type="match status" value="1"/>
</dbReference>
<dbReference type="InterPro" id="IPR004963">
    <property type="entry name" value="PAE/NOTUM"/>
</dbReference>
<keyword evidence="5" id="KW-0961">Cell wall biogenesis/degradation</keyword>
<proteinExistence type="inferred from homology"/>
<reference evidence="7" key="1">
    <citation type="submission" date="2015-07" db="EMBL/GenBank/DDBJ databases">
        <title>Transcriptome Assembly of Anthurium amnicola.</title>
        <authorList>
            <person name="Suzuki J."/>
        </authorList>
    </citation>
    <scope>NUCLEOTIDE SEQUENCE</scope>
</reference>
<dbReference type="EMBL" id="GDJX01004495">
    <property type="protein sequence ID" value="JAT63441.1"/>
    <property type="molecule type" value="Transcribed_RNA"/>
</dbReference>
<organism evidence="7">
    <name type="scientific">Anthurium amnicola</name>
    <dbReference type="NCBI Taxonomy" id="1678845"/>
    <lineage>
        <taxon>Eukaryota</taxon>
        <taxon>Viridiplantae</taxon>
        <taxon>Streptophyta</taxon>
        <taxon>Embryophyta</taxon>
        <taxon>Tracheophyta</taxon>
        <taxon>Spermatophyta</taxon>
        <taxon>Magnoliopsida</taxon>
        <taxon>Liliopsida</taxon>
        <taxon>Araceae</taxon>
        <taxon>Pothoideae</taxon>
        <taxon>Potheae</taxon>
        <taxon>Anthurium</taxon>
    </lineage>
</organism>
<evidence type="ECO:0000256" key="2">
    <source>
        <dbReference type="ARBA" id="ARBA00004191"/>
    </source>
</evidence>
<keyword evidence="5" id="KW-0964">Secreted</keyword>
<dbReference type="GO" id="GO:0071555">
    <property type="term" value="P:cell wall organization"/>
    <property type="evidence" value="ECO:0007669"/>
    <property type="project" value="UniProtKB-KW"/>
</dbReference>
<dbReference type="GO" id="GO:0016787">
    <property type="term" value="F:hydrolase activity"/>
    <property type="evidence" value="ECO:0007669"/>
    <property type="project" value="UniProtKB-KW"/>
</dbReference>
<comment type="function">
    <text evidence="1 5">Hydrolyzes acetyl esters in homogalacturonan regions of pectin. In type I primary cell wall, galacturonic acid residues of pectin can be acetylated at the O-2 and O-3 positions. Decreasing the degree of acetylation of pectin gels in vitro alters their physical properties.</text>
</comment>
<evidence type="ECO:0000313" key="7">
    <source>
        <dbReference type="EMBL" id="JAT63441.1"/>
    </source>
</evidence>
<accession>A0A1D1Z967</accession>
<evidence type="ECO:0000256" key="5">
    <source>
        <dbReference type="RuleBase" id="RU363114"/>
    </source>
</evidence>